<feature type="non-terminal residue" evidence="1">
    <location>
        <position position="1"/>
    </location>
</feature>
<reference evidence="1" key="1">
    <citation type="submission" date="2016-04" db="EMBL/GenBank/DDBJ databases">
        <authorList>
            <person name="Calderon-Fernandez G.M.Sr."/>
        </authorList>
    </citation>
    <scope>NUCLEOTIDE SEQUENCE</scope>
    <source>
        <strain evidence="1">Int1</strain>
        <tissue evidence="1">Integument</tissue>
    </source>
</reference>
<reference evidence="1" key="2">
    <citation type="journal article" date="2017" name="J. Med. Entomol.">
        <title>Transcriptome Analysis of the Triatoma infestans (Hemiptera: Reduviidae) Integument.</title>
        <authorList>
            <person name="Calderon-Fernandez G.M."/>
            <person name="Moriconi D.E."/>
            <person name="Dulbecco A.B."/>
            <person name="Juarez M.P."/>
        </authorList>
    </citation>
    <scope>NUCLEOTIDE SEQUENCE</scope>
    <source>
        <strain evidence="1">Int1</strain>
        <tissue evidence="1">Integument</tissue>
    </source>
</reference>
<dbReference type="EMBL" id="GEMB01006947">
    <property type="protein sequence ID" value="JAR96418.1"/>
    <property type="molecule type" value="Transcribed_RNA"/>
</dbReference>
<protein>
    <submittedName>
        <fullName evidence="1">Rna-directed dna polymerase from mobile element jockey-like protein</fullName>
    </submittedName>
</protein>
<sequence length="143" mass="16168">KNIENLPAYCDLWNLSLNLNKSKIVIFRRGGRLAANEKWVCKGKRIEVVNRYKYLGVTLAPQISLCSHLNDKVSSAKYAINSVWAGFLSQGLVPLPFKFQLFNTICRSIVCYAALVWGYQRYESGGEASKILFIKKLFSLPSS</sequence>
<feature type="non-terminal residue" evidence="1">
    <location>
        <position position="143"/>
    </location>
</feature>
<dbReference type="GO" id="GO:0003964">
    <property type="term" value="F:RNA-directed DNA polymerase activity"/>
    <property type="evidence" value="ECO:0007669"/>
    <property type="project" value="UniProtKB-KW"/>
</dbReference>
<proteinExistence type="predicted"/>
<accession>A0A170V7J7</accession>
<name>A0A170V7J7_TRIIF</name>
<dbReference type="AlphaFoldDB" id="A0A170V7J7"/>
<keyword evidence="1" id="KW-0695">RNA-directed DNA polymerase</keyword>
<keyword evidence="1" id="KW-0548">Nucleotidyltransferase</keyword>
<keyword evidence="1" id="KW-0808">Transferase</keyword>
<organism evidence="1">
    <name type="scientific">Triatoma infestans</name>
    <name type="common">Assassin bug</name>
    <dbReference type="NCBI Taxonomy" id="30076"/>
    <lineage>
        <taxon>Eukaryota</taxon>
        <taxon>Metazoa</taxon>
        <taxon>Ecdysozoa</taxon>
        <taxon>Arthropoda</taxon>
        <taxon>Hexapoda</taxon>
        <taxon>Insecta</taxon>
        <taxon>Pterygota</taxon>
        <taxon>Neoptera</taxon>
        <taxon>Paraneoptera</taxon>
        <taxon>Hemiptera</taxon>
        <taxon>Heteroptera</taxon>
        <taxon>Panheteroptera</taxon>
        <taxon>Cimicomorpha</taxon>
        <taxon>Reduviidae</taxon>
        <taxon>Triatominae</taxon>
        <taxon>Triatoma</taxon>
    </lineage>
</organism>
<evidence type="ECO:0000313" key="1">
    <source>
        <dbReference type="EMBL" id="JAR96418.1"/>
    </source>
</evidence>